<dbReference type="EMBL" id="JACCFP010000001">
    <property type="protein sequence ID" value="NYJ01123.1"/>
    <property type="molecule type" value="Genomic_DNA"/>
</dbReference>
<dbReference type="NCBIfam" id="TIGR00996">
    <property type="entry name" value="Mtu_fam_mce"/>
    <property type="match status" value="1"/>
</dbReference>
<gene>
    <name evidence="2" type="ORF">HNR19_001821</name>
</gene>
<sequence length="424" mass="45782">MSRGVRIRLAVFVVLSAIGITYVAATYLGIVDRATGRNIEVTATLPGSGGLFEGSEVTYRGVKIGRVSRMTPTEEGVEVGISLEEDTKLPVDSEIFVHNLSAVGEQYLDFQPASDSAPYAEDGTTFVGTADSLPVDEGDLLVDIDRFVNSVDHENLRVAVEELGLLFGDTGRDLQRLLDNGSEFIAEASEHTDETIALLENGLTVLRTQRDEKENVRAFARDLAVVTSMLRGSDKNLRKVLRDTPGAATEIRALLEDLEPTLPILLSDLTGMGQIVSTYLPGVEHLLILFPTFMAGGPTGSTRDGWGHINVQMDYSVPPCTDGYKPHEQWNNPHDTRDHELYPAKCNSPMPFNPRGSKYAPGLHLDPTASPGRVYSGTYDATTGRVHGAVDANGNPVEVRAPADLSVLGGDAWKWMLVGPVAGP</sequence>
<comment type="caution">
    <text evidence="2">The sequence shown here is derived from an EMBL/GenBank/DDBJ whole genome shotgun (WGS) entry which is preliminary data.</text>
</comment>
<evidence type="ECO:0000313" key="3">
    <source>
        <dbReference type="Proteomes" id="UP000530424"/>
    </source>
</evidence>
<dbReference type="InterPro" id="IPR005693">
    <property type="entry name" value="Mce"/>
</dbReference>
<dbReference type="PANTHER" id="PTHR33371">
    <property type="entry name" value="INTERMEMBRANE PHOSPHOLIPID TRANSPORT SYSTEM BINDING PROTEIN MLAD-RELATED"/>
    <property type="match status" value="1"/>
</dbReference>
<dbReference type="Pfam" id="PF02470">
    <property type="entry name" value="MlaD"/>
    <property type="match status" value="1"/>
</dbReference>
<dbReference type="PANTHER" id="PTHR33371:SF16">
    <property type="entry name" value="MCE-FAMILY PROTEIN MCE3F"/>
    <property type="match status" value="1"/>
</dbReference>
<proteinExistence type="predicted"/>
<accession>A0A853C4A0</accession>
<dbReference type="InterPro" id="IPR052336">
    <property type="entry name" value="MlaD_Phospholipid_Transporter"/>
</dbReference>
<dbReference type="AlphaFoldDB" id="A0A853C4A0"/>
<reference evidence="2 3" key="1">
    <citation type="submission" date="2020-07" db="EMBL/GenBank/DDBJ databases">
        <title>Sequencing the genomes of 1000 actinobacteria strains.</title>
        <authorList>
            <person name="Klenk H.-P."/>
        </authorList>
    </citation>
    <scope>NUCLEOTIDE SEQUENCE [LARGE SCALE GENOMIC DNA]</scope>
    <source>
        <strain evidence="2 3">DSM 103833</strain>
    </source>
</reference>
<protein>
    <submittedName>
        <fullName evidence="2">Phospholipid/cholesterol/gamma-HCH transport system substrate-binding protein</fullName>
    </submittedName>
</protein>
<keyword evidence="3" id="KW-1185">Reference proteome</keyword>
<dbReference type="GO" id="GO:0005576">
    <property type="term" value="C:extracellular region"/>
    <property type="evidence" value="ECO:0007669"/>
    <property type="project" value="TreeGrafter"/>
</dbReference>
<dbReference type="RefSeq" id="WP_179667638.1">
    <property type="nucleotide sequence ID" value="NZ_JACCFP010000001.1"/>
</dbReference>
<dbReference type="Proteomes" id="UP000530424">
    <property type="component" value="Unassembled WGS sequence"/>
</dbReference>
<dbReference type="InterPro" id="IPR003399">
    <property type="entry name" value="Mce/MlaD"/>
</dbReference>
<name>A0A853C4A0_9ACTN</name>
<feature type="domain" description="Mce/MlaD" evidence="1">
    <location>
        <begin position="38"/>
        <end position="112"/>
    </location>
</feature>
<evidence type="ECO:0000313" key="2">
    <source>
        <dbReference type="EMBL" id="NYJ01123.1"/>
    </source>
</evidence>
<evidence type="ECO:0000259" key="1">
    <source>
        <dbReference type="Pfam" id="PF02470"/>
    </source>
</evidence>
<organism evidence="2 3">
    <name type="scientific">Nocardioides thalensis</name>
    <dbReference type="NCBI Taxonomy" id="1914755"/>
    <lineage>
        <taxon>Bacteria</taxon>
        <taxon>Bacillati</taxon>
        <taxon>Actinomycetota</taxon>
        <taxon>Actinomycetes</taxon>
        <taxon>Propionibacteriales</taxon>
        <taxon>Nocardioidaceae</taxon>
        <taxon>Nocardioides</taxon>
    </lineage>
</organism>